<dbReference type="SMART" id="SM00287">
    <property type="entry name" value="SH3b"/>
    <property type="match status" value="2"/>
</dbReference>
<evidence type="ECO:0000313" key="4">
    <source>
        <dbReference type="EMBL" id="RDY26292.1"/>
    </source>
</evidence>
<dbReference type="Proteomes" id="UP000215694">
    <property type="component" value="Unassembled WGS sequence"/>
</dbReference>
<dbReference type="InterPro" id="IPR050465">
    <property type="entry name" value="UPF0194_transport"/>
</dbReference>
<comment type="caution">
    <text evidence="4">The sequence shown here is derived from an EMBL/GenBank/DDBJ whole genome shotgun (WGS) entry which is preliminary data.</text>
</comment>
<dbReference type="OrthoDB" id="9808890at2"/>
<evidence type="ECO:0000256" key="2">
    <source>
        <dbReference type="ARBA" id="ARBA00023054"/>
    </source>
</evidence>
<dbReference type="Pfam" id="PF25990">
    <property type="entry name" value="Beta-barrel_YknX"/>
    <property type="match status" value="1"/>
</dbReference>
<dbReference type="AlphaFoldDB" id="A0A255I3T3"/>
<organism evidence="4 5">
    <name type="scientific">Romboutsia weinsteinii</name>
    <dbReference type="NCBI Taxonomy" id="2020949"/>
    <lineage>
        <taxon>Bacteria</taxon>
        <taxon>Bacillati</taxon>
        <taxon>Bacillota</taxon>
        <taxon>Clostridia</taxon>
        <taxon>Peptostreptococcales</taxon>
        <taxon>Peptostreptococcaceae</taxon>
        <taxon>Romboutsia</taxon>
    </lineage>
</organism>
<evidence type="ECO:0000259" key="3">
    <source>
        <dbReference type="PROSITE" id="PS51781"/>
    </source>
</evidence>
<feature type="domain" description="SH3b" evidence="3">
    <location>
        <begin position="138"/>
        <end position="200"/>
    </location>
</feature>
<sequence>MKKPKKLIVIGVVSLSILGAGAFVGINQMEEKNQQEIATIASMNNVSSEKGDLRVTISIGGKVTLIDSEGSNLNDLKLTLKLNEYDISKVQLNQTVEIKAKAFPEDIIKGKIVDISNKSEEGENASYIVTVSIPKRILETGENKYNETNVRKGPTKEYETVAKIEKGKNFEILERKNSWMKIKLEDGTEGWISKDSVALKGINKENEHAKISKSDINLKASNSAGSKNLMKLTQNEDVKIIDKKDKWYKVEVDIETSGWVTENDLIIGDLRDGMAVTATILVSEKKDIVKVPVSSVQKDEKGYYVIVADTNEKKYVDIGITDSEYIEITNGLSEGEKINLSLPINVSGSGK</sequence>
<reference evidence="4 5" key="1">
    <citation type="journal article" date="2017" name="Genome Announc.">
        <title>Draft Genome Sequence of Romboutsia weinsteinii sp. nov. Strain CCRI-19649(T) Isolated from Surface Water.</title>
        <authorList>
            <person name="Maheux A.F."/>
            <person name="Boudreau D.K."/>
            <person name="Berube E."/>
            <person name="Boissinot M."/>
            <person name="Cantin P."/>
            <person name="Raymond F."/>
            <person name="Corbeil J."/>
            <person name="Omar R.F."/>
            <person name="Bergeron M.G."/>
        </authorList>
    </citation>
    <scope>NUCLEOTIDE SEQUENCE [LARGE SCALE GENOMIC DNA]</scope>
    <source>
        <strain evidence="4 5">CCRI-19649</strain>
    </source>
</reference>
<dbReference type="RefSeq" id="WP_094368843.1">
    <property type="nucleotide sequence ID" value="NZ_NOJY02000030.1"/>
</dbReference>
<dbReference type="PROSITE" id="PS51781">
    <property type="entry name" value="SH3B"/>
    <property type="match status" value="1"/>
</dbReference>
<dbReference type="Pfam" id="PF08239">
    <property type="entry name" value="SH3_3"/>
    <property type="match status" value="2"/>
</dbReference>
<dbReference type="Gene3D" id="2.40.30.170">
    <property type="match status" value="1"/>
</dbReference>
<dbReference type="InterPro" id="IPR058636">
    <property type="entry name" value="Beta-barrel_YknX"/>
</dbReference>
<dbReference type="GO" id="GO:0030313">
    <property type="term" value="C:cell envelope"/>
    <property type="evidence" value="ECO:0007669"/>
    <property type="project" value="UniProtKB-SubCell"/>
</dbReference>
<comment type="subcellular location">
    <subcellularLocation>
        <location evidence="1">Cell envelope</location>
    </subcellularLocation>
</comment>
<keyword evidence="5" id="KW-1185">Reference proteome</keyword>
<dbReference type="Gene3D" id="2.30.30.40">
    <property type="entry name" value="SH3 Domains"/>
    <property type="match status" value="2"/>
</dbReference>
<dbReference type="PANTHER" id="PTHR32347">
    <property type="entry name" value="EFFLUX SYSTEM COMPONENT YKNX-RELATED"/>
    <property type="match status" value="1"/>
</dbReference>
<accession>A0A255I3T3</accession>
<dbReference type="PANTHER" id="PTHR32347:SF14">
    <property type="entry name" value="EFFLUX SYSTEM COMPONENT YKNX-RELATED"/>
    <property type="match status" value="1"/>
</dbReference>
<dbReference type="Gene3D" id="2.40.420.20">
    <property type="match status" value="1"/>
</dbReference>
<dbReference type="InterPro" id="IPR003646">
    <property type="entry name" value="SH3-like_bac-type"/>
</dbReference>
<evidence type="ECO:0000313" key="5">
    <source>
        <dbReference type="Proteomes" id="UP000215694"/>
    </source>
</evidence>
<proteinExistence type="predicted"/>
<gene>
    <name evidence="4" type="ORF">CHL78_014010</name>
</gene>
<protein>
    <submittedName>
        <fullName evidence="4">HlyD family efflux transporter periplasmic adaptor subunit</fullName>
    </submittedName>
</protein>
<keyword evidence="2" id="KW-0175">Coiled coil</keyword>
<dbReference type="EMBL" id="NOJY02000030">
    <property type="protein sequence ID" value="RDY26292.1"/>
    <property type="molecule type" value="Genomic_DNA"/>
</dbReference>
<evidence type="ECO:0000256" key="1">
    <source>
        <dbReference type="ARBA" id="ARBA00004196"/>
    </source>
</evidence>
<name>A0A255I3T3_9FIRM</name>